<dbReference type="AlphaFoldDB" id="A0AAQ3LB07"/>
<dbReference type="InterPro" id="IPR006103">
    <property type="entry name" value="Glyco_hydro_2_cat"/>
</dbReference>
<keyword evidence="3" id="KW-0326">Glycosidase</keyword>
<dbReference type="InterPro" id="IPR040605">
    <property type="entry name" value="Glyco_hydro2_dom5"/>
</dbReference>
<reference evidence="9 10" key="1">
    <citation type="submission" date="2023-10" db="EMBL/GenBank/DDBJ databases">
        <title>Rubellicoccus peritrichatus gen. nov., sp. nov., isolated from an algae of coral reef tank.</title>
        <authorList>
            <person name="Luo J."/>
        </authorList>
    </citation>
    <scope>NUCLEOTIDE SEQUENCE [LARGE SCALE GENOMIC DNA]</scope>
    <source>
        <strain evidence="9 10">CR14</strain>
    </source>
</reference>
<dbReference type="InterPro" id="IPR051913">
    <property type="entry name" value="GH2_Domain-Containing"/>
</dbReference>
<dbReference type="InterPro" id="IPR017853">
    <property type="entry name" value="GH"/>
</dbReference>
<feature type="domain" description="DUF4982" evidence="7">
    <location>
        <begin position="613"/>
        <end position="673"/>
    </location>
</feature>
<proteinExistence type="inferred from homology"/>
<dbReference type="Gene3D" id="2.60.40.10">
    <property type="entry name" value="Immunoglobulins"/>
    <property type="match status" value="3"/>
</dbReference>
<dbReference type="InterPro" id="IPR036156">
    <property type="entry name" value="Beta-gal/glucu_dom_sf"/>
</dbReference>
<dbReference type="PROSITE" id="PS00608">
    <property type="entry name" value="GLYCOSYL_HYDROL_F2_2"/>
    <property type="match status" value="1"/>
</dbReference>
<feature type="domain" description="Glycoside hydrolase family 2" evidence="8">
    <location>
        <begin position="686"/>
        <end position="784"/>
    </location>
</feature>
<dbReference type="InterPro" id="IPR006104">
    <property type="entry name" value="Glyco_hydro_2_N"/>
</dbReference>
<dbReference type="Pfam" id="PF00703">
    <property type="entry name" value="Glyco_hydro_2"/>
    <property type="match status" value="1"/>
</dbReference>
<name>A0AAQ3LB07_9BACT</name>
<dbReference type="Pfam" id="PF18565">
    <property type="entry name" value="Glyco_hydro2_C5"/>
    <property type="match status" value="1"/>
</dbReference>
<evidence type="ECO:0000259" key="7">
    <source>
        <dbReference type="Pfam" id="PF16355"/>
    </source>
</evidence>
<dbReference type="PANTHER" id="PTHR42732">
    <property type="entry name" value="BETA-GALACTOSIDASE"/>
    <property type="match status" value="1"/>
</dbReference>
<dbReference type="InterPro" id="IPR023232">
    <property type="entry name" value="Glyco_hydro_2_AS"/>
</dbReference>
<dbReference type="Proteomes" id="UP001304300">
    <property type="component" value="Chromosome"/>
</dbReference>
<dbReference type="KEGG" id="puo:RZN69_18490"/>
<keyword evidence="2 9" id="KW-0378">Hydrolase</keyword>
<keyword evidence="10" id="KW-1185">Reference proteome</keyword>
<evidence type="ECO:0000256" key="1">
    <source>
        <dbReference type="ARBA" id="ARBA00007401"/>
    </source>
</evidence>
<accession>A0AAQ3LB07</accession>
<dbReference type="PRINTS" id="PR00132">
    <property type="entry name" value="GLHYDRLASE2"/>
</dbReference>
<dbReference type="Pfam" id="PF16355">
    <property type="entry name" value="DUF4982"/>
    <property type="match status" value="1"/>
</dbReference>
<evidence type="ECO:0000259" key="8">
    <source>
        <dbReference type="Pfam" id="PF18565"/>
    </source>
</evidence>
<feature type="domain" description="Glycosyl hydrolases family 2 sugar binding" evidence="6">
    <location>
        <begin position="27"/>
        <end position="173"/>
    </location>
</feature>
<sequence length="786" mass="89253">MKLRHCFAAVFTTCIFFSFADARERLSFNSDWKFFLGEADHLAQMVGFDDEEWRVLNVPHDWSIEQPFSKDNPPQNAWLPGGIGWYRKQFELSAEDASQYVELQFDGVYKHAKVWVNGEFVGVQYDGYTSFYFDISPYVKEGTNLIAVRADNSLQPNCRWYTGSGIYRNVWLTVKEPLHVENWGTYITTPKVSNSEAQVNVVTTITNRMESYSAFTLYTEIIDSAGEIVAKGTSAETLIGAGQSVDVEQSFDVFHPKLWSIDSPQLYTAVSKVMVAGEVTDTYESRFGIREIIFDAEKGFFLNGENMKMKGVNLHAEASTFGSAVPAEVWERRLRGLKAAGCNAIRTAHNAMGPEFMALCDELGFLVMDEFVDKWDHPQFADPYFGLEWRKNFRETIRRDRNHPSVVIWSVGNENYPAGSQKQTEGLELYCDFVRSIDPTRPVVSGMERGLDMDPTQKVDDILESTQHMDLIGMNYGDQWVKRIGHRNPGKAFISTESYTYYGSTETERWAHVERSPWFDVVENDHNVGLFLWVGIEYLGEIPAEGPLSWPEIFCWPGHFLDSAGFRTPMFYQYQALWTDEPMVYIGVYDRDTYFSKDWGAPVIMGNWNHPDGTELDLVTYTNCEFLDLYLNGRKIGRQKLADFSNWVMNWYSVAYEPGTLRAVGIRNGEEVCSFEIRTAGDPEQIELKADYESVSSGDIIHVEVQLLDANGIPVVHTDRELDFKVEGGEVIALDNGALTALDEMQARTRRSSFGGKCLAVIRVIEEQVNLTVDSKGLKAGTITLP</sequence>
<feature type="domain" description="Glycoside hydrolase family 2 catalytic" evidence="5">
    <location>
        <begin position="298"/>
        <end position="468"/>
    </location>
</feature>
<dbReference type="GO" id="GO:0004553">
    <property type="term" value="F:hydrolase activity, hydrolyzing O-glycosyl compounds"/>
    <property type="evidence" value="ECO:0007669"/>
    <property type="project" value="InterPro"/>
</dbReference>
<dbReference type="EMBL" id="CP136920">
    <property type="protein sequence ID" value="WOO40615.1"/>
    <property type="molecule type" value="Genomic_DNA"/>
</dbReference>
<evidence type="ECO:0000259" key="5">
    <source>
        <dbReference type="Pfam" id="PF02836"/>
    </source>
</evidence>
<dbReference type="Gene3D" id="3.20.20.80">
    <property type="entry name" value="Glycosidases"/>
    <property type="match status" value="1"/>
</dbReference>
<dbReference type="InterPro" id="IPR032311">
    <property type="entry name" value="DUF4982"/>
</dbReference>
<evidence type="ECO:0000259" key="6">
    <source>
        <dbReference type="Pfam" id="PF02837"/>
    </source>
</evidence>
<dbReference type="InterPro" id="IPR008979">
    <property type="entry name" value="Galactose-bd-like_sf"/>
</dbReference>
<dbReference type="SUPFAM" id="SSF49785">
    <property type="entry name" value="Galactose-binding domain-like"/>
    <property type="match status" value="1"/>
</dbReference>
<dbReference type="Gene3D" id="2.60.120.260">
    <property type="entry name" value="Galactose-binding domain-like"/>
    <property type="match status" value="1"/>
</dbReference>
<dbReference type="PANTHER" id="PTHR42732:SF1">
    <property type="entry name" value="BETA-MANNOSIDASE"/>
    <property type="match status" value="1"/>
</dbReference>
<organism evidence="9 10">
    <name type="scientific">Rubellicoccus peritrichatus</name>
    <dbReference type="NCBI Taxonomy" id="3080537"/>
    <lineage>
        <taxon>Bacteria</taxon>
        <taxon>Pseudomonadati</taxon>
        <taxon>Verrucomicrobiota</taxon>
        <taxon>Opitutia</taxon>
        <taxon>Puniceicoccales</taxon>
        <taxon>Cerasicoccaceae</taxon>
        <taxon>Rubellicoccus</taxon>
    </lineage>
</organism>
<dbReference type="SUPFAM" id="SSF49303">
    <property type="entry name" value="beta-Galactosidase/glucuronidase domain"/>
    <property type="match status" value="1"/>
</dbReference>
<evidence type="ECO:0000259" key="4">
    <source>
        <dbReference type="Pfam" id="PF00703"/>
    </source>
</evidence>
<dbReference type="Pfam" id="PF02836">
    <property type="entry name" value="Glyco_hydro_2_C"/>
    <property type="match status" value="1"/>
</dbReference>
<dbReference type="GO" id="GO:0005975">
    <property type="term" value="P:carbohydrate metabolic process"/>
    <property type="evidence" value="ECO:0007669"/>
    <property type="project" value="InterPro"/>
</dbReference>
<dbReference type="RefSeq" id="WP_317832738.1">
    <property type="nucleotide sequence ID" value="NZ_CP136920.1"/>
</dbReference>
<gene>
    <name evidence="9" type="ORF">RZN69_18490</name>
</gene>
<dbReference type="InterPro" id="IPR006101">
    <property type="entry name" value="Glyco_hydro_2"/>
</dbReference>
<protein>
    <submittedName>
        <fullName evidence="9">Glycoside hydrolase family 2 TIM barrel-domain containing protein</fullName>
    </submittedName>
</protein>
<dbReference type="InterPro" id="IPR013783">
    <property type="entry name" value="Ig-like_fold"/>
</dbReference>
<evidence type="ECO:0000256" key="3">
    <source>
        <dbReference type="ARBA" id="ARBA00023295"/>
    </source>
</evidence>
<evidence type="ECO:0000313" key="9">
    <source>
        <dbReference type="EMBL" id="WOO40615.1"/>
    </source>
</evidence>
<comment type="similarity">
    <text evidence="1">Belongs to the glycosyl hydrolase 2 family.</text>
</comment>
<dbReference type="InterPro" id="IPR006102">
    <property type="entry name" value="Ig-like_GH2"/>
</dbReference>
<feature type="domain" description="Glycoside hydrolase family 2 immunoglobulin-like beta-sandwich" evidence="4">
    <location>
        <begin position="186"/>
        <end position="290"/>
    </location>
</feature>
<dbReference type="SUPFAM" id="SSF51445">
    <property type="entry name" value="(Trans)glycosidases"/>
    <property type="match status" value="1"/>
</dbReference>
<evidence type="ECO:0000256" key="2">
    <source>
        <dbReference type="ARBA" id="ARBA00022801"/>
    </source>
</evidence>
<evidence type="ECO:0000313" key="10">
    <source>
        <dbReference type="Proteomes" id="UP001304300"/>
    </source>
</evidence>
<dbReference type="Pfam" id="PF02837">
    <property type="entry name" value="Glyco_hydro_2_N"/>
    <property type="match status" value="1"/>
</dbReference>